<dbReference type="GO" id="GO:0030163">
    <property type="term" value="P:protein catabolic process"/>
    <property type="evidence" value="ECO:0007669"/>
    <property type="project" value="InterPro"/>
</dbReference>
<evidence type="ECO:0000313" key="9">
    <source>
        <dbReference type="Proteomes" id="UP000448877"/>
    </source>
</evidence>
<comment type="subunit">
    <text evidence="1">Binds to the N-terminal domain of the chaperone ClpA.</text>
</comment>
<evidence type="ECO:0000259" key="2">
    <source>
        <dbReference type="Pfam" id="PF02617"/>
    </source>
</evidence>
<evidence type="ECO:0000256" key="1">
    <source>
        <dbReference type="HAMAP-Rule" id="MF_00302"/>
    </source>
</evidence>
<keyword evidence="3" id="KW-0645">Protease</keyword>
<dbReference type="Pfam" id="PF02617">
    <property type="entry name" value="ClpS"/>
    <property type="match status" value="1"/>
</dbReference>
<dbReference type="InterPro" id="IPR014719">
    <property type="entry name" value="Ribosomal_bL12_C/ClpS-like"/>
</dbReference>
<dbReference type="PANTHER" id="PTHR33473:SF19">
    <property type="entry name" value="ATP-DEPENDENT CLP PROTEASE ADAPTER PROTEIN CLPS"/>
    <property type="match status" value="1"/>
</dbReference>
<evidence type="ECO:0000313" key="8">
    <source>
        <dbReference type="Proteomes" id="UP000325055"/>
    </source>
</evidence>
<dbReference type="SUPFAM" id="SSF54736">
    <property type="entry name" value="ClpS-like"/>
    <property type="match status" value="1"/>
</dbReference>
<dbReference type="STRING" id="246787.BcellWH2_01743"/>
<dbReference type="Gene3D" id="3.30.1390.10">
    <property type="match status" value="1"/>
</dbReference>
<reference evidence="3 7" key="1">
    <citation type="journal article" date="2015" name="Science">
        <title>Genetic determinants of in vivo fitness and diet responsiveness in multiple human gut Bacteroides.</title>
        <authorList>
            <person name="Wu M."/>
            <person name="McNulty N.P."/>
            <person name="Rodionov D.A."/>
            <person name="Khoroshkin M.S."/>
            <person name="Griffin N.W."/>
            <person name="Cheng J."/>
            <person name="Latreille P."/>
            <person name="Kerstetter R.A."/>
            <person name="Terrapon N."/>
            <person name="Henrissat B."/>
            <person name="Osterman A.L."/>
            <person name="Gordon J.I."/>
        </authorList>
    </citation>
    <scope>NUCLEOTIDE SEQUENCE [LARGE SCALE GENOMIC DNA]</scope>
    <source>
        <strain evidence="3 7">WH2</strain>
    </source>
</reference>
<dbReference type="AlphaFoldDB" id="A0A0P0GLQ3"/>
<accession>A0A0P0GLQ3</accession>
<dbReference type="FunFam" id="3.30.1390.10:FF:000002">
    <property type="entry name" value="ATP-dependent Clp protease adapter protein ClpS"/>
    <property type="match status" value="1"/>
</dbReference>
<dbReference type="GO" id="GO:0006508">
    <property type="term" value="P:proteolysis"/>
    <property type="evidence" value="ECO:0007669"/>
    <property type="project" value="UniProtKB-UniRule"/>
</dbReference>
<dbReference type="PATRIC" id="fig|246787.4.peg.1793"/>
<dbReference type="Proteomes" id="UP000448877">
    <property type="component" value="Unassembled WGS sequence"/>
</dbReference>
<dbReference type="KEGG" id="bcel:BcellWH2_01743"/>
<protein>
    <recommendedName>
        <fullName evidence="1">ATP-dependent Clp protease adapter protein ClpS</fullName>
    </recommendedName>
</protein>
<dbReference type="GeneID" id="66306815"/>
<name>A0A0P0GLQ3_9BACE</name>
<comment type="function">
    <text evidence="1">Involved in the modulation of the specificity of the ClpAP-mediated ATP-dependent protein degradation.</text>
</comment>
<feature type="domain" description="Adaptor protein ClpS core" evidence="2">
    <location>
        <begin position="18"/>
        <end position="96"/>
    </location>
</feature>
<gene>
    <name evidence="1 3" type="primary">clpS</name>
    <name evidence="3" type="ORF">BcellWH2_01743</name>
    <name evidence="5" type="ORF">F2Y81_00835</name>
    <name evidence="4" type="ORF">F2Y86_12645</name>
    <name evidence="6" type="ORF">RO785_03475</name>
</gene>
<dbReference type="GO" id="GO:0008233">
    <property type="term" value="F:peptidase activity"/>
    <property type="evidence" value="ECO:0007669"/>
    <property type="project" value="UniProtKB-KW"/>
</dbReference>
<proteinExistence type="inferred from homology"/>
<dbReference type="Proteomes" id="UP001266995">
    <property type="component" value="Unassembled WGS sequence"/>
</dbReference>
<keyword evidence="3" id="KW-0378">Hydrolase</keyword>
<organism evidence="3 7">
    <name type="scientific">Bacteroides cellulosilyticus</name>
    <dbReference type="NCBI Taxonomy" id="246787"/>
    <lineage>
        <taxon>Bacteria</taxon>
        <taxon>Pseudomonadati</taxon>
        <taxon>Bacteroidota</taxon>
        <taxon>Bacteroidia</taxon>
        <taxon>Bacteroidales</taxon>
        <taxon>Bacteroidaceae</taxon>
        <taxon>Bacteroides</taxon>
    </lineage>
</organism>
<evidence type="ECO:0000313" key="5">
    <source>
        <dbReference type="EMBL" id="KAA5423722.1"/>
    </source>
</evidence>
<reference evidence="8 9" key="2">
    <citation type="journal article" date="2019" name="Nat. Med.">
        <title>A library of human gut bacterial isolates paired with longitudinal multiomics data enables mechanistic microbiome research.</title>
        <authorList>
            <person name="Poyet M."/>
            <person name="Groussin M."/>
            <person name="Gibbons S.M."/>
            <person name="Avila-Pacheco J."/>
            <person name="Jiang X."/>
            <person name="Kearney S.M."/>
            <person name="Perrotta A.R."/>
            <person name="Berdy B."/>
            <person name="Zhao S."/>
            <person name="Lieberman T.D."/>
            <person name="Swanson P.K."/>
            <person name="Smith M."/>
            <person name="Roesemann S."/>
            <person name="Alexander J.E."/>
            <person name="Rich S.A."/>
            <person name="Livny J."/>
            <person name="Vlamakis H."/>
            <person name="Clish C."/>
            <person name="Bullock K."/>
            <person name="Deik A."/>
            <person name="Scott J."/>
            <person name="Pierce K.A."/>
            <person name="Xavier R.J."/>
            <person name="Alm E.J."/>
        </authorList>
    </citation>
    <scope>NUCLEOTIDE SEQUENCE [LARGE SCALE GENOMIC DNA]</scope>
    <source>
        <strain evidence="5 9">BIOML-A6</strain>
        <strain evidence="4 8">BIOML-A7</strain>
    </source>
</reference>
<dbReference type="EMBL" id="VVYW01000009">
    <property type="protein sequence ID" value="KAA5408643.1"/>
    <property type="molecule type" value="Genomic_DNA"/>
</dbReference>
<dbReference type="HAMAP" id="MF_00302">
    <property type="entry name" value="ClpS"/>
    <property type="match status" value="1"/>
</dbReference>
<evidence type="ECO:0000313" key="7">
    <source>
        <dbReference type="Proteomes" id="UP000061809"/>
    </source>
</evidence>
<dbReference type="Proteomes" id="UP000061809">
    <property type="component" value="Chromosome"/>
</dbReference>
<evidence type="ECO:0000313" key="3">
    <source>
        <dbReference type="EMBL" id="ALJ58996.1"/>
    </source>
</evidence>
<dbReference type="PANTHER" id="PTHR33473">
    <property type="entry name" value="ATP-DEPENDENT CLP PROTEASE ADAPTER PROTEIN CLPS1, CHLOROPLASTIC"/>
    <property type="match status" value="1"/>
</dbReference>
<reference evidence="6" key="3">
    <citation type="submission" date="2023-08" db="EMBL/GenBank/DDBJ databases">
        <title>Reintroducing virulent viruses to syntetic microbiomes.</title>
        <authorList>
            <person name="Wilde J."/>
            <person name="Boyes R."/>
            <person name="Robinson A.V."/>
            <person name="Daisley B.A."/>
            <person name="Allen-Vercoe E."/>
        </authorList>
    </citation>
    <scope>NUCLEOTIDE SEQUENCE</scope>
    <source>
        <strain evidence="6">225I_12FAA</strain>
    </source>
</reference>
<dbReference type="InterPro" id="IPR003769">
    <property type="entry name" value="ClpS_core"/>
</dbReference>
<dbReference type="EMBL" id="JAVSNH010000001">
    <property type="protein sequence ID" value="MDT4510039.1"/>
    <property type="molecule type" value="Genomic_DNA"/>
</dbReference>
<dbReference type="Proteomes" id="UP000325055">
    <property type="component" value="Unassembled WGS sequence"/>
</dbReference>
<dbReference type="eggNOG" id="COG2127">
    <property type="taxonomic scope" value="Bacteria"/>
</dbReference>
<dbReference type="EMBL" id="CP012801">
    <property type="protein sequence ID" value="ALJ58996.1"/>
    <property type="molecule type" value="Genomic_DNA"/>
</dbReference>
<comment type="similarity">
    <text evidence="1">Belongs to the ClpS family.</text>
</comment>
<evidence type="ECO:0000313" key="6">
    <source>
        <dbReference type="EMBL" id="MDT4510039.1"/>
    </source>
</evidence>
<evidence type="ECO:0000313" key="4">
    <source>
        <dbReference type="EMBL" id="KAA5408643.1"/>
    </source>
</evidence>
<dbReference type="EMBL" id="VVYV01000001">
    <property type="protein sequence ID" value="KAA5423722.1"/>
    <property type="molecule type" value="Genomic_DNA"/>
</dbReference>
<sequence>MEQQQSSFKEKERTDLREPQHFKVIIYNDDFTTMEFVVKILTTIFFKSTAEAETLMLQVHKSQSAVVGIYTYDIAQSKVQKATRMAREENFPLRLTVAPEEE</sequence>
<dbReference type="RefSeq" id="WP_007218824.1">
    <property type="nucleotide sequence ID" value="NZ_CABMLT010000006.1"/>
</dbReference>
<dbReference type="InterPro" id="IPR022935">
    <property type="entry name" value="ClpS"/>
</dbReference>